<dbReference type="AlphaFoldDB" id="A0A067NE47"/>
<dbReference type="EMBL" id="KL198010">
    <property type="protein sequence ID" value="KDQ26134.1"/>
    <property type="molecule type" value="Genomic_DNA"/>
</dbReference>
<evidence type="ECO:0000313" key="1">
    <source>
        <dbReference type="EMBL" id="KDQ26134.1"/>
    </source>
</evidence>
<reference evidence="2" key="1">
    <citation type="journal article" date="2014" name="Proc. Natl. Acad. Sci. U.S.A.">
        <title>Extensive sampling of basidiomycete genomes demonstrates inadequacy of the white-rot/brown-rot paradigm for wood decay fungi.</title>
        <authorList>
            <person name="Riley R."/>
            <person name="Salamov A.A."/>
            <person name="Brown D.W."/>
            <person name="Nagy L.G."/>
            <person name="Floudas D."/>
            <person name="Held B.W."/>
            <person name="Levasseur A."/>
            <person name="Lombard V."/>
            <person name="Morin E."/>
            <person name="Otillar R."/>
            <person name="Lindquist E.A."/>
            <person name="Sun H."/>
            <person name="LaButti K.M."/>
            <person name="Schmutz J."/>
            <person name="Jabbour D."/>
            <person name="Luo H."/>
            <person name="Baker S.E."/>
            <person name="Pisabarro A.G."/>
            <person name="Walton J.D."/>
            <person name="Blanchette R.A."/>
            <person name="Henrissat B."/>
            <person name="Martin F."/>
            <person name="Cullen D."/>
            <person name="Hibbett D.S."/>
            <person name="Grigoriev I.V."/>
        </authorList>
    </citation>
    <scope>NUCLEOTIDE SEQUENCE [LARGE SCALE GENOMIC DNA]</scope>
    <source>
        <strain evidence="2">PC15</strain>
    </source>
</reference>
<evidence type="ECO:0000313" key="2">
    <source>
        <dbReference type="Proteomes" id="UP000027073"/>
    </source>
</evidence>
<gene>
    <name evidence="1" type="ORF">PLEOSDRAFT_1072096</name>
</gene>
<sequence length="89" mass="9723">MSYPPFVALLLNHSCSGISSACGRSNLAHSSTTYYAEEITFAIVPMSAVHVSGHPVQVFREPEMLLASSARVMVRFALVSKTWKGHWAV</sequence>
<organism evidence="1 2">
    <name type="scientific">Pleurotus ostreatus (strain PC15)</name>
    <name type="common">Oyster mushroom</name>
    <dbReference type="NCBI Taxonomy" id="1137138"/>
    <lineage>
        <taxon>Eukaryota</taxon>
        <taxon>Fungi</taxon>
        <taxon>Dikarya</taxon>
        <taxon>Basidiomycota</taxon>
        <taxon>Agaricomycotina</taxon>
        <taxon>Agaricomycetes</taxon>
        <taxon>Agaricomycetidae</taxon>
        <taxon>Agaricales</taxon>
        <taxon>Pleurotineae</taxon>
        <taxon>Pleurotaceae</taxon>
        <taxon>Pleurotus</taxon>
    </lineage>
</organism>
<proteinExistence type="predicted"/>
<protein>
    <submittedName>
        <fullName evidence="1">Uncharacterized protein</fullName>
    </submittedName>
</protein>
<accession>A0A067NE47</accession>
<dbReference type="VEuPathDB" id="FungiDB:PLEOSDRAFT_1072096"/>
<name>A0A067NE47_PLEO1</name>
<dbReference type="Proteomes" id="UP000027073">
    <property type="component" value="Unassembled WGS sequence"/>
</dbReference>
<dbReference type="HOGENOM" id="CLU_2455659_0_0_1"/>
<dbReference type="InParanoid" id="A0A067NE47"/>